<dbReference type="Proteomes" id="UP000263642">
    <property type="component" value="Unassembled WGS sequence"/>
</dbReference>
<evidence type="ECO:0000259" key="1">
    <source>
        <dbReference type="PROSITE" id="PS51154"/>
    </source>
</evidence>
<dbReference type="PANTHER" id="PTHR11106">
    <property type="entry name" value="GANGLIOSIDE INDUCED DIFFERENTIATION ASSOCIATED PROTEIN 2-RELATED"/>
    <property type="match status" value="1"/>
</dbReference>
<accession>A0A3D3R9Q0</accession>
<evidence type="ECO:0000313" key="3">
    <source>
        <dbReference type="Proteomes" id="UP000263642"/>
    </source>
</evidence>
<name>A0A3D3R9Q0_9PLAN</name>
<sequence length="179" mass="19103">MIVQFGSALVELVLGDITTQEVDAIVNAANSYLAGGGGVDGAIHDAAGPEIMKELQRRYPDGCPTGSAVATTAGQLAARHIFHAVGPVWQGGGKKESQLLQSAYESCLDLAEQHNCRSVAFPSISTGVYRYPVDLAGEIALRTVATRLESTQQIKLVRFVLFDQGTFGCYSRILETMLV</sequence>
<dbReference type="SUPFAM" id="SSF52949">
    <property type="entry name" value="Macro domain-like"/>
    <property type="match status" value="1"/>
</dbReference>
<dbReference type="CDD" id="cd02908">
    <property type="entry name" value="Macro_OAADPr_deacetylase"/>
    <property type="match status" value="1"/>
</dbReference>
<dbReference type="PROSITE" id="PS51154">
    <property type="entry name" value="MACRO"/>
    <property type="match status" value="1"/>
</dbReference>
<protein>
    <submittedName>
        <fullName evidence="2">O-acetyl-ADP-ribose deacetylase</fullName>
    </submittedName>
</protein>
<gene>
    <name evidence="2" type="ORF">DIT97_17930</name>
</gene>
<dbReference type="AlphaFoldDB" id="A0A3D3R9Q0"/>
<proteinExistence type="predicted"/>
<comment type="caution">
    <text evidence="2">The sequence shown here is derived from an EMBL/GenBank/DDBJ whole genome shotgun (WGS) entry which is preliminary data.</text>
</comment>
<organism evidence="2 3">
    <name type="scientific">Gimesia maris</name>
    <dbReference type="NCBI Taxonomy" id="122"/>
    <lineage>
        <taxon>Bacteria</taxon>
        <taxon>Pseudomonadati</taxon>
        <taxon>Planctomycetota</taxon>
        <taxon>Planctomycetia</taxon>
        <taxon>Planctomycetales</taxon>
        <taxon>Planctomycetaceae</taxon>
        <taxon>Gimesia</taxon>
    </lineage>
</organism>
<dbReference type="Gene3D" id="3.40.220.10">
    <property type="entry name" value="Leucine Aminopeptidase, subunit E, domain 1"/>
    <property type="match status" value="1"/>
</dbReference>
<dbReference type="InterPro" id="IPR002589">
    <property type="entry name" value="Macro_dom"/>
</dbReference>
<dbReference type="EMBL" id="DQAY01000108">
    <property type="protein sequence ID" value="HCO24808.1"/>
    <property type="molecule type" value="Genomic_DNA"/>
</dbReference>
<evidence type="ECO:0000313" key="2">
    <source>
        <dbReference type="EMBL" id="HCO24808.1"/>
    </source>
</evidence>
<dbReference type="Pfam" id="PF01661">
    <property type="entry name" value="Macro"/>
    <property type="match status" value="1"/>
</dbReference>
<dbReference type="InterPro" id="IPR043472">
    <property type="entry name" value="Macro_dom-like"/>
</dbReference>
<dbReference type="NCBIfam" id="NF001664">
    <property type="entry name" value="PRK00431.1-6"/>
    <property type="match status" value="1"/>
</dbReference>
<dbReference type="PANTHER" id="PTHR11106:SF27">
    <property type="entry name" value="MACRO DOMAIN-CONTAINING PROTEIN"/>
    <property type="match status" value="1"/>
</dbReference>
<feature type="domain" description="Macro" evidence="1">
    <location>
        <begin position="1"/>
        <end position="178"/>
    </location>
</feature>
<reference evidence="2 3" key="1">
    <citation type="journal article" date="2018" name="Nat. Biotechnol.">
        <title>A standardized bacterial taxonomy based on genome phylogeny substantially revises the tree of life.</title>
        <authorList>
            <person name="Parks D.H."/>
            <person name="Chuvochina M."/>
            <person name="Waite D.W."/>
            <person name="Rinke C."/>
            <person name="Skarshewski A."/>
            <person name="Chaumeil P.A."/>
            <person name="Hugenholtz P."/>
        </authorList>
    </citation>
    <scope>NUCLEOTIDE SEQUENCE [LARGE SCALE GENOMIC DNA]</scope>
    <source>
        <strain evidence="2">UBA9375</strain>
    </source>
</reference>
<dbReference type="RefSeq" id="WP_154932678.1">
    <property type="nucleotide sequence ID" value="NZ_CP036341.1"/>
</dbReference>
<dbReference type="SMART" id="SM00506">
    <property type="entry name" value="A1pp"/>
    <property type="match status" value="1"/>
</dbReference>